<keyword evidence="4" id="KW-1185">Reference proteome</keyword>
<dbReference type="InterPro" id="IPR043714">
    <property type="entry name" value="DUF5655"/>
</dbReference>
<evidence type="ECO:0000259" key="2">
    <source>
        <dbReference type="Pfam" id="PF18899"/>
    </source>
</evidence>
<dbReference type="AlphaFoldDB" id="A0A229T491"/>
<feature type="region of interest" description="Disordered" evidence="1">
    <location>
        <begin position="151"/>
        <end position="170"/>
    </location>
</feature>
<dbReference type="Proteomes" id="UP000215199">
    <property type="component" value="Unassembled WGS sequence"/>
</dbReference>
<accession>A0A229T491</accession>
<feature type="domain" description="DUF5655" evidence="2">
    <location>
        <begin position="83"/>
        <end position="189"/>
    </location>
</feature>
<dbReference type="EMBL" id="NMUL01000021">
    <property type="protein sequence ID" value="OXM65893.1"/>
    <property type="molecule type" value="Genomic_DNA"/>
</dbReference>
<dbReference type="Pfam" id="PF18899">
    <property type="entry name" value="DUF5655"/>
    <property type="match status" value="1"/>
</dbReference>
<dbReference type="OrthoDB" id="4559052at2"/>
<name>A0A229T491_9PSEU</name>
<proteinExistence type="predicted"/>
<comment type="caution">
    <text evidence="3">The sequence shown here is derived from an EMBL/GenBank/DDBJ whole genome shotgun (WGS) entry which is preliminary data.</text>
</comment>
<reference evidence="4" key="1">
    <citation type="submission" date="2017-07" db="EMBL/GenBank/DDBJ databases">
        <title>Comparative genome mining reveals phylogenetic distribution patterns of secondary metabolites in Amycolatopsis.</title>
        <authorList>
            <person name="Adamek M."/>
            <person name="Alanjary M."/>
            <person name="Sales-Ortells H."/>
            <person name="Goodfellow M."/>
            <person name="Bull A.T."/>
            <person name="Kalinowski J."/>
            <person name="Ziemert N."/>
        </authorList>
    </citation>
    <scope>NUCLEOTIDE SEQUENCE [LARGE SCALE GENOMIC DNA]</scope>
    <source>
        <strain evidence="4">H5</strain>
    </source>
</reference>
<gene>
    <name evidence="3" type="ORF">CF165_21140</name>
</gene>
<sequence length="189" mass="20456">MALSGNEMLERVAASLPAKTGKSADEWVAEVEKAGLDALDQRSVRAWLKSEHSFTKPQQEAVAIAAAKKAGWSEPTADDHLTAQYAGKKQALKPIYESLLKEAKSLGDDVEVEVRANFVAVNRRRQFAAIQPTTATRVDLGLRFTDAPKSKRLAAASAPGQSTHKAGVTRADEVDDELVGLLKQAYEQN</sequence>
<dbReference type="Pfam" id="PF14117">
    <property type="entry name" value="DUF4287"/>
    <property type="match status" value="1"/>
</dbReference>
<evidence type="ECO:0000313" key="4">
    <source>
        <dbReference type="Proteomes" id="UP000215199"/>
    </source>
</evidence>
<organism evidence="3 4">
    <name type="scientific">Amycolatopsis vastitatis</name>
    <dbReference type="NCBI Taxonomy" id="1905142"/>
    <lineage>
        <taxon>Bacteria</taxon>
        <taxon>Bacillati</taxon>
        <taxon>Actinomycetota</taxon>
        <taxon>Actinomycetes</taxon>
        <taxon>Pseudonocardiales</taxon>
        <taxon>Pseudonocardiaceae</taxon>
        <taxon>Amycolatopsis</taxon>
    </lineage>
</organism>
<protein>
    <recommendedName>
        <fullName evidence="2">DUF5655 domain-containing protein</fullName>
    </recommendedName>
</protein>
<evidence type="ECO:0000256" key="1">
    <source>
        <dbReference type="SAM" id="MobiDB-lite"/>
    </source>
</evidence>
<evidence type="ECO:0000313" key="3">
    <source>
        <dbReference type="EMBL" id="OXM65893.1"/>
    </source>
</evidence>
<dbReference type="InterPro" id="IPR025629">
    <property type="entry name" value="DUF4287"/>
</dbReference>
<dbReference type="RefSeq" id="WP_093949255.1">
    <property type="nucleotide sequence ID" value="NZ_NMUL01000021.1"/>
</dbReference>